<evidence type="ECO:0000256" key="2">
    <source>
        <dbReference type="SAM" id="Phobius"/>
    </source>
</evidence>
<proteinExistence type="predicted"/>
<dbReference type="Proteomes" id="UP001139333">
    <property type="component" value="Unassembled WGS sequence"/>
</dbReference>
<keyword evidence="5" id="KW-1185">Reference proteome</keyword>
<protein>
    <submittedName>
        <fullName evidence="4">DUF4115 domain-containing protein</fullName>
    </submittedName>
</protein>
<name>A0A9X1ZL42_9GAMM</name>
<dbReference type="PANTHER" id="PTHR34475">
    <property type="match status" value="1"/>
</dbReference>
<keyword evidence="2" id="KW-0812">Transmembrane</keyword>
<evidence type="ECO:0000256" key="1">
    <source>
        <dbReference type="SAM" id="MobiDB-lite"/>
    </source>
</evidence>
<dbReference type="InterPro" id="IPR001387">
    <property type="entry name" value="Cro/C1-type_HTH"/>
</dbReference>
<dbReference type="InterPro" id="IPR050400">
    <property type="entry name" value="Bact_Cytoskel_RodZ"/>
</dbReference>
<evidence type="ECO:0000313" key="4">
    <source>
        <dbReference type="EMBL" id="MCL1141757.1"/>
    </source>
</evidence>
<sequence>MTKEQLEEQISETTNDLNNIATVGAILRTARENKGITIESVALHLHLRPTVLTDIEADNFDNIASNTYARGYIKNYARYVEADVDAIALCLNQQIPEHVPPTMQSFSRKTTRQARDSRLNLVTYVIGFILVAMLVLWWVQKSELLTHSNFALPTVEEMQADETLDYSVTPQVYNGSETLNTQPTSLTEVEVESTPADERLTKPTETIDDNAIDGDSSNLANESATPVNEVVAVSTEPTSLTSTDAQATYSQVSMSFTADCWINVVDVTGKVLADGVKKAGHQFEASGQAPFKLIIGAPQAVTLSFNGEPVNMSQYGEGRVARLTLSEDN</sequence>
<keyword evidence="2" id="KW-0472">Membrane</keyword>
<feature type="transmembrane region" description="Helical" evidence="2">
    <location>
        <begin position="119"/>
        <end position="139"/>
    </location>
</feature>
<organism evidence="4 5">
    <name type="scientific">Shewanella gaetbuli</name>
    <dbReference type="NCBI Taxonomy" id="220752"/>
    <lineage>
        <taxon>Bacteria</taxon>
        <taxon>Pseudomonadati</taxon>
        <taxon>Pseudomonadota</taxon>
        <taxon>Gammaproteobacteria</taxon>
        <taxon>Alteromonadales</taxon>
        <taxon>Shewanellaceae</taxon>
        <taxon>Shewanella</taxon>
    </lineage>
</organism>
<dbReference type="PANTHER" id="PTHR34475:SF1">
    <property type="entry name" value="CYTOSKELETON PROTEIN RODZ"/>
    <property type="match status" value="1"/>
</dbReference>
<comment type="caution">
    <text evidence="4">The sequence shown here is derived from an EMBL/GenBank/DDBJ whole genome shotgun (WGS) entry which is preliminary data.</text>
</comment>
<dbReference type="GO" id="GO:0003677">
    <property type="term" value="F:DNA binding"/>
    <property type="evidence" value="ECO:0007669"/>
    <property type="project" value="InterPro"/>
</dbReference>
<feature type="region of interest" description="Disordered" evidence="1">
    <location>
        <begin position="204"/>
        <end position="226"/>
    </location>
</feature>
<gene>
    <name evidence="4" type="ORF">L2672_03435</name>
</gene>
<dbReference type="EMBL" id="JAKIKP010000002">
    <property type="protein sequence ID" value="MCL1141757.1"/>
    <property type="molecule type" value="Genomic_DNA"/>
</dbReference>
<dbReference type="RefSeq" id="WP_248994442.1">
    <property type="nucleotide sequence ID" value="NZ_JAKIKP010000002.1"/>
</dbReference>
<dbReference type="InterPro" id="IPR025194">
    <property type="entry name" value="RodZ-like_C"/>
</dbReference>
<dbReference type="Pfam" id="PF13464">
    <property type="entry name" value="RodZ_C"/>
    <property type="match status" value="1"/>
</dbReference>
<feature type="compositionally biased region" description="Polar residues" evidence="1">
    <location>
        <begin position="215"/>
        <end position="226"/>
    </location>
</feature>
<dbReference type="AlphaFoldDB" id="A0A9X1ZL42"/>
<evidence type="ECO:0000313" key="5">
    <source>
        <dbReference type="Proteomes" id="UP001139333"/>
    </source>
</evidence>
<reference evidence="4" key="1">
    <citation type="submission" date="2022-01" db="EMBL/GenBank/DDBJ databases">
        <title>Whole genome-based taxonomy of the Shewanellaceae.</title>
        <authorList>
            <person name="Martin-Rodriguez A.J."/>
        </authorList>
    </citation>
    <scope>NUCLEOTIDE SEQUENCE</scope>
    <source>
        <strain evidence="4">DSM 16422</strain>
    </source>
</reference>
<accession>A0A9X1ZL42</accession>
<keyword evidence="2" id="KW-1133">Transmembrane helix</keyword>
<dbReference type="CDD" id="cd00093">
    <property type="entry name" value="HTH_XRE"/>
    <property type="match status" value="1"/>
</dbReference>
<feature type="domain" description="Cytoskeleton protein RodZ-like C-terminal" evidence="3">
    <location>
        <begin position="254"/>
        <end position="324"/>
    </location>
</feature>
<dbReference type="Gene3D" id="1.10.260.40">
    <property type="entry name" value="lambda repressor-like DNA-binding domains"/>
    <property type="match status" value="1"/>
</dbReference>
<dbReference type="Pfam" id="PF13413">
    <property type="entry name" value="HTH_25"/>
    <property type="match status" value="1"/>
</dbReference>
<evidence type="ECO:0000259" key="3">
    <source>
        <dbReference type="Pfam" id="PF13464"/>
    </source>
</evidence>
<dbReference type="InterPro" id="IPR010982">
    <property type="entry name" value="Lambda_DNA-bd_dom_sf"/>
</dbReference>